<dbReference type="AlphaFoldDB" id="Q2SPQ8"/>
<dbReference type="SUPFAM" id="SSF50341">
    <property type="entry name" value="CheW-like"/>
    <property type="match status" value="1"/>
</dbReference>
<organism evidence="3 4">
    <name type="scientific">Hahella chejuensis (strain KCTC 2396)</name>
    <dbReference type="NCBI Taxonomy" id="349521"/>
    <lineage>
        <taxon>Bacteria</taxon>
        <taxon>Pseudomonadati</taxon>
        <taxon>Pseudomonadota</taxon>
        <taxon>Gammaproteobacteria</taxon>
        <taxon>Oceanospirillales</taxon>
        <taxon>Hahellaceae</taxon>
        <taxon>Hahella</taxon>
    </lineage>
</organism>
<evidence type="ECO:0000313" key="3">
    <source>
        <dbReference type="EMBL" id="ABC27366.1"/>
    </source>
</evidence>
<dbReference type="SMART" id="SM00260">
    <property type="entry name" value="CheW"/>
    <property type="match status" value="1"/>
</dbReference>
<keyword evidence="4" id="KW-1185">Reference proteome</keyword>
<dbReference type="EMBL" id="CP000155">
    <property type="protein sequence ID" value="ABC27366.1"/>
    <property type="molecule type" value="Genomic_DNA"/>
</dbReference>
<dbReference type="GO" id="GO:0006935">
    <property type="term" value="P:chemotaxis"/>
    <property type="evidence" value="ECO:0007669"/>
    <property type="project" value="InterPro"/>
</dbReference>
<dbReference type="PROSITE" id="PS50851">
    <property type="entry name" value="CHEW"/>
    <property type="match status" value="1"/>
</dbReference>
<evidence type="ECO:0000259" key="2">
    <source>
        <dbReference type="PROSITE" id="PS50851"/>
    </source>
</evidence>
<dbReference type="PANTHER" id="PTHR22617">
    <property type="entry name" value="CHEMOTAXIS SENSOR HISTIDINE KINASE-RELATED"/>
    <property type="match status" value="1"/>
</dbReference>
<name>Q2SPQ8_HAHCH</name>
<evidence type="ECO:0000256" key="1">
    <source>
        <dbReference type="SAM" id="MobiDB-lite"/>
    </source>
</evidence>
<dbReference type="Pfam" id="PF01584">
    <property type="entry name" value="CheW"/>
    <property type="match status" value="1"/>
</dbReference>
<proteinExistence type="predicted"/>
<dbReference type="GO" id="GO:0005829">
    <property type="term" value="C:cytosol"/>
    <property type="evidence" value="ECO:0007669"/>
    <property type="project" value="TreeGrafter"/>
</dbReference>
<protein>
    <submittedName>
        <fullName evidence="3">Chemotaxis signal transduction protein</fullName>
    </submittedName>
</protein>
<dbReference type="PANTHER" id="PTHR22617:SF23">
    <property type="entry name" value="CHEMOTAXIS PROTEIN CHEW"/>
    <property type="match status" value="1"/>
</dbReference>
<dbReference type="HOGENOM" id="CLU_048995_1_0_6"/>
<dbReference type="InterPro" id="IPR002545">
    <property type="entry name" value="CheW-lke_dom"/>
</dbReference>
<dbReference type="InterPro" id="IPR039315">
    <property type="entry name" value="CheW"/>
</dbReference>
<dbReference type="RefSeq" id="WP_011394443.1">
    <property type="nucleotide sequence ID" value="NC_007645.1"/>
</dbReference>
<dbReference type="Gene3D" id="2.30.30.40">
    <property type="entry name" value="SH3 Domains"/>
    <property type="match status" value="1"/>
</dbReference>
<gene>
    <name evidence="3" type="ordered locus">HCH_00456</name>
</gene>
<reference evidence="3 4" key="1">
    <citation type="journal article" date="2005" name="Nucleic Acids Res.">
        <title>Genomic blueprint of Hahella chejuensis, a marine microbe producing an algicidal agent.</title>
        <authorList>
            <person name="Jeong H."/>
            <person name="Yim J.H."/>
            <person name="Lee C."/>
            <person name="Choi S.-H."/>
            <person name="Park Y.K."/>
            <person name="Yoon S.H."/>
            <person name="Hur C.-G."/>
            <person name="Kang H.-Y."/>
            <person name="Kim D."/>
            <person name="Lee H.H."/>
            <person name="Park K.H."/>
            <person name="Park S.-H."/>
            <person name="Park H.-S."/>
            <person name="Lee H.K."/>
            <person name="Oh T.K."/>
            <person name="Kim J.F."/>
        </authorList>
    </citation>
    <scope>NUCLEOTIDE SEQUENCE [LARGE SCALE GENOMIC DNA]</scope>
    <source>
        <strain evidence="3 4">KCTC 2396</strain>
    </source>
</reference>
<dbReference type="eggNOG" id="COG0835">
    <property type="taxonomic scope" value="Bacteria"/>
</dbReference>
<feature type="domain" description="CheW-like" evidence="2">
    <location>
        <begin position="22"/>
        <end position="166"/>
    </location>
</feature>
<evidence type="ECO:0000313" key="4">
    <source>
        <dbReference type="Proteomes" id="UP000000238"/>
    </source>
</evidence>
<dbReference type="KEGG" id="hch:HCH_00456"/>
<dbReference type="Proteomes" id="UP000000238">
    <property type="component" value="Chromosome"/>
</dbReference>
<dbReference type="InterPro" id="IPR036061">
    <property type="entry name" value="CheW-like_dom_sf"/>
</dbReference>
<feature type="region of interest" description="Disordered" evidence="1">
    <location>
        <begin position="1"/>
        <end position="21"/>
    </location>
</feature>
<dbReference type="Gene3D" id="2.40.50.180">
    <property type="entry name" value="CheA-289, Domain 4"/>
    <property type="match status" value="1"/>
</dbReference>
<dbReference type="GO" id="GO:0007165">
    <property type="term" value="P:signal transduction"/>
    <property type="evidence" value="ECO:0007669"/>
    <property type="project" value="InterPro"/>
</dbReference>
<sequence length="169" mass="19302">MQMQVKQPLEEEQDAEHQAEQENEYLTFSLADEEYAAPIMLVKEIRAWEPVTRVPYAEPWECGLINVRGAIVPIIDLRKRIGLTKLEYNKHTVVVMFAFDSGGRERVRGAVIDALNDVVRFPSSKIQPSPELRKRKATQFAQGVVEYDGRMIVMLDLIRALGMEVEKTA</sequence>
<accession>Q2SPQ8</accession>
<dbReference type="STRING" id="349521.HCH_00456"/>